<protein>
    <recommendedName>
        <fullName evidence="1">CdiI immunity protein domain-containing protein</fullName>
    </recommendedName>
</protein>
<dbReference type="Pfam" id="PF18593">
    <property type="entry name" value="CdiI_2"/>
    <property type="match status" value="1"/>
</dbReference>
<gene>
    <name evidence="2" type="ORF">G3580_16930</name>
</gene>
<reference evidence="2 3" key="1">
    <citation type="submission" date="2020-02" db="EMBL/GenBank/DDBJ databases">
        <title>Nitrogenibacter mangrovi gen. nov., sp. nov. isolated from mangrove sediment, a denitrifying betaproteobacterium.</title>
        <authorList>
            <person name="Liao H."/>
            <person name="Tian Y."/>
        </authorList>
    </citation>
    <scope>NUCLEOTIDE SEQUENCE [LARGE SCALE GENOMIC DNA]</scope>
    <source>
        <strain evidence="2 3">M9-3-2</strain>
    </source>
</reference>
<dbReference type="AlphaFoldDB" id="A0A6C1BA63"/>
<dbReference type="InterPro" id="IPR041129">
    <property type="entry name" value="CdiI_2"/>
</dbReference>
<dbReference type="RefSeq" id="WP_173767484.1">
    <property type="nucleotide sequence ID" value="NZ_CP048836.1"/>
</dbReference>
<accession>A0A6C1BA63</accession>
<dbReference type="Proteomes" id="UP000501991">
    <property type="component" value="Chromosome"/>
</dbReference>
<dbReference type="EMBL" id="CP048836">
    <property type="protein sequence ID" value="QID19154.1"/>
    <property type="molecule type" value="Genomic_DNA"/>
</dbReference>
<sequence length="109" mass="12603">MSNTAYPQLEQLLSGYFHQDWCEDHDTDGEVLTDYVQSTWRDEVMQSIDQLDRYLRDHPTELLAAFERDFTPMVVIGEGDDEARRWLQSARDQLAAQLESAPVRPGAEN</sequence>
<proteinExistence type="predicted"/>
<name>A0A6C1BA63_9RHOO</name>
<feature type="domain" description="CdiI immunity protein" evidence="1">
    <location>
        <begin position="6"/>
        <end position="94"/>
    </location>
</feature>
<keyword evidence="3" id="KW-1185">Reference proteome</keyword>
<evidence type="ECO:0000313" key="2">
    <source>
        <dbReference type="EMBL" id="QID19154.1"/>
    </source>
</evidence>
<organism evidence="2 3">
    <name type="scientific">Nitrogeniibacter mangrovi</name>
    <dbReference type="NCBI Taxonomy" id="2016596"/>
    <lineage>
        <taxon>Bacteria</taxon>
        <taxon>Pseudomonadati</taxon>
        <taxon>Pseudomonadota</taxon>
        <taxon>Betaproteobacteria</taxon>
        <taxon>Rhodocyclales</taxon>
        <taxon>Zoogloeaceae</taxon>
        <taxon>Nitrogeniibacter</taxon>
    </lineage>
</organism>
<dbReference type="KEGG" id="azq:G3580_16930"/>
<evidence type="ECO:0000313" key="3">
    <source>
        <dbReference type="Proteomes" id="UP000501991"/>
    </source>
</evidence>
<evidence type="ECO:0000259" key="1">
    <source>
        <dbReference type="Pfam" id="PF18593"/>
    </source>
</evidence>